<dbReference type="Proteomes" id="UP000281553">
    <property type="component" value="Unassembled WGS sequence"/>
</dbReference>
<protein>
    <submittedName>
        <fullName evidence="1">Uncharacterized protein</fullName>
    </submittedName>
</protein>
<dbReference type="AlphaFoldDB" id="A0A3P7LJ42"/>
<gene>
    <name evidence="1" type="ORF">DILT_LOCUS5749</name>
</gene>
<dbReference type="EMBL" id="UYRU01048063">
    <property type="protein sequence ID" value="VDN09918.1"/>
    <property type="molecule type" value="Genomic_DNA"/>
</dbReference>
<accession>A0A3P7LJ42</accession>
<sequence>MIVFSAGAMTPDLRTKVVSAGLQNICDLILVVYNKNDFKKEDRQYAYNQASAISEMLRWFNLDPPPFTYELHKHTDLEDRYTVGTFSLFTFLAYQPL</sequence>
<proteinExistence type="predicted"/>
<organism evidence="1 2">
    <name type="scientific">Dibothriocephalus latus</name>
    <name type="common">Fish tapeworm</name>
    <name type="synonym">Diphyllobothrium latum</name>
    <dbReference type="NCBI Taxonomy" id="60516"/>
    <lineage>
        <taxon>Eukaryota</taxon>
        <taxon>Metazoa</taxon>
        <taxon>Spiralia</taxon>
        <taxon>Lophotrochozoa</taxon>
        <taxon>Platyhelminthes</taxon>
        <taxon>Cestoda</taxon>
        <taxon>Eucestoda</taxon>
        <taxon>Diphyllobothriidea</taxon>
        <taxon>Diphyllobothriidae</taxon>
        <taxon>Dibothriocephalus</taxon>
    </lineage>
</organism>
<evidence type="ECO:0000313" key="1">
    <source>
        <dbReference type="EMBL" id="VDN09918.1"/>
    </source>
</evidence>
<evidence type="ECO:0000313" key="2">
    <source>
        <dbReference type="Proteomes" id="UP000281553"/>
    </source>
</evidence>
<dbReference type="OrthoDB" id="6263426at2759"/>
<name>A0A3P7LJ42_DIBLA</name>
<keyword evidence="2" id="KW-1185">Reference proteome</keyword>
<reference evidence="1 2" key="1">
    <citation type="submission" date="2018-11" db="EMBL/GenBank/DDBJ databases">
        <authorList>
            <consortium name="Pathogen Informatics"/>
        </authorList>
    </citation>
    <scope>NUCLEOTIDE SEQUENCE [LARGE SCALE GENOMIC DNA]</scope>
</reference>